<dbReference type="Proteomes" id="UP000595278">
    <property type="component" value="Chromosome"/>
</dbReference>
<feature type="domain" description="SHS2" evidence="1">
    <location>
        <begin position="11"/>
        <end position="179"/>
    </location>
</feature>
<protein>
    <submittedName>
        <fullName evidence="2">Pilus assembly protein PilM</fullName>
    </submittedName>
</protein>
<dbReference type="PIRSF" id="PIRSF019169">
    <property type="entry name" value="PilM"/>
    <property type="match status" value="1"/>
</dbReference>
<sequence>MVLFKKKVKKLLGIDIGASSVRVVDLDQSGASYILNGYAVEELPLGVVSDRNIHDIEAVGKVLEKAVKAAKVKATSAVVAVGGSSVITRVVEVTKGMSDADVEVQLQLEADQYIPYPLDEVAIDFARLGTSSPNDDSKEEVLLAACRKESIETREAVLAFTGLSAGVVDLESYAMERAAALIPMVKKAGSVSPVAVVDIGSSMLSFNIIHNGHIIYNREQMFGGRQLTEEIQRHYGLTFLDAERAKKRGELPEDYEQAVLQGFMDQISDQIARSLQFFFATGQYNTIDGIVLAGGGARIQQLPSYIQDKLNIPTEMANPFAEMKTSSKINASVLAQDAPSLMIACGLAMRSFD</sequence>
<dbReference type="NCBIfam" id="TIGR01175">
    <property type="entry name" value="pilM"/>
    <property type="match status" value="1"/>
</dbReference>
<proteinExistence type="predicted"/>
<dbReference type="InterPro" id="IPR005883">
    <property type="entry name" value="PilM"/>
</dbReference>
<dbReference type="SMART" id="SM00842">
    <property type="entry name" value="FtsA"/>
    <property type="match status" value="1"/>
</dbReference>
<dbReference type="SUPFAM" id="SSF53067">
    <property type="entry name" value="Actin-like ATPase domain"/>
    <property type="match status" value="2"/>
</dbReference>
<accession>A0A974RYE2</accession>
<name>A0A974RYE2_9GAMM</name>
<dbReference type="InterPro" id="IPR043129">
    <property type="entry name" value="ATPase_NBD"/>
</dbReference>
<dbReference type="PANTHER" id="PTHR32432">
    <property type="entry name" value="CELL DIVISION PROTEIN FTSA-RELATED"/>
    <property type="match status" value="1"/>
</dbReference>
<organism evidence="2 3">
    <name type="scientific">Entomomonas asaccharolytica</name>
    <dbReference type="NCBI Taxonomy" id="2785331"/>
    <lineage>
        <taxon>Bacteria</taxon>
        <taxon>Pseudomonadati</taxon>
        <taxon>Pseudomonadota</taxon>
        <taxon>Gammaproteobacteria</taxon>
        <taxon>Pseudomonadales</taxon>
        <taxon>Pseudomonadaceae</taxon>
        <taxon>Entomomonas</taxon>
    </lineage>
</organism>
<dbReference type="Gene3D" id="3.30.420.40">
    <property type="match status" value="2"/>
</dbReference>
<dbReference type="InterPro" id="IPR050696">
    <property type="entry name" value="FtsA/MreB"/>
</dbReference>
<evidence type="ECO:0000259" key="1">
    <source>
        <dbReference type="SMART" id="SM00842"/>
    </source>
</evidence>
<dbReference type="Gene3D" id="3.30.1490.300">
    <property type="match status" value="1"/>
</dbReference>
<dbReference type="InterPro" id="IPR003494">
    <property type="entry name" value="SHS2_FtsA"/>
</dbReference>
<keyword evidence="3" id="KW-1185">Reference proteome</keyword>
<dbReference type="Pfam" id="PF11104">
    <property type="entry name" value="PilM_2"/>
    <property type="match status" value="1"/>
</dbReference>
<dbReference type="GO" id="GO:0051301">
    <property type="term" value="P:cell division"/>
    <property type="evidence" value="ECO:0007669"/>
    <property type="project" value="InterPro"/>
</dbReference>
<evidence type="ECO:0000313" key="3">
    <source>
        <dbReference type="Proteomes" id="UP000595278"/>
    </source>
</evidence>
<evidence type="ECO:0000313" key="2">
    <source>
        <dbReference type="EMBL" id="QQP87127.1"/>
    </source>
</evidence>
<gene>
    <name evidence="2" type="ORF">JHT90_03970</name>
</gene>
<dbReference type="AlphaFoldDB" id="A0A974RYE2"/>
<dbReference type="CDD" id="cd24049">
    <property type="entry name" value="ASKHA_NBD_PilM"/>
    <property type="match status" value="1"/>
</dbReference>
<reference evidence="2 3" key="1">
    <citation type="submission" date="2021-01" db="EMBL/GenBank/DDBJ databases">
        <title>Entomomonas sp. F2A isolated from a house cricket (Acheta domesticus).</title>
        <authorList>
            <person name="Spergser J."/>
            <person name="Busse H.-J."/>
        </authorList>
    </citation>
    <scope>NUCLEOTIDE SEQUENCE [LARGE SCALE GENOMIC DNA]</scope>
    <source>
        <strain evidence="2 3">F2A</strain>
    </source>
</reference>
<dbReference type="EMBL" id="CP067393">
    <property type="protein sequence ID" value="QQP87127.1"/>
    <property type="molecule type" value="Genomic_DNA"/>
</dbReference>
<dbReference type="PANTHER" id="PTHR32432:SF3">
    <property type="entry name" value="ETHANOLAMINE UTILIZATION PROTEIN EUTJ"/>
    <property type="match status" value="1"/>
</dbReference>
<dbReference type="KEGG" id="eaz:JHT90_03970"/>